<dbReference type="PIRSF" id="PIRSF011396">
    <property type="entry name" value="Trp_halogenase"/>
    <property type="match status" value="1"/>
</dbReference>
<dbReference type="InterPro" id="IPR050816">
    <property type="entry name" value="Flavin-dep_Halogenase_NPB"/>
</dbReference>
<feature type="binding site" evidence="2">
    <location>
        <position position="343"/>
    </location>
    <ligand>
        <name>FAD</name>
        <dbReference type="ChEBI" id="CHEBI:57692"/>
    </ligand>
</feature>
<evidence type="ECO:0000256" key="2">
    <source>
        <dbReference type="PIRSR" id="PIRSR011396-2"/>
    </source>
</evidence>
<proteinExistence type="predicted"/>
<accession>A0A1E5IQQ3</accession>
<evidence type="ECO:0000256" key="1">
    <source>
        <dbReference type="PIRSR" id="PIRSR011396-1"/>
    </source>
</evidence>
<reference evidence="3 4" key="1">
    <citation type="submission" date="2016-07" db="EMBL/GenBank/DDBJ databases">
        <title>Whole-genome of two Shewanella species isolated from a digestive organ of sea cucumber Apostichopus japonicus Selenka 1867.</title>
        <authorList>
            <person name="Hong H.-H."/>
            <person name="Choi H."/>
            <person name="Cheon S."/>
            <person name="Oh J.-S."/>
            <person name="Lee H.-G."/>
            <person name="Park C."/>
        </authorList>
    </citation>
    <scope>NUCLEOTIDE SEQUENCE [LARGE SCALE GENOMIC DNA]</scope>
    <source>
        <strain evidence="3 4">CSB03KR</strain>
    </source>
</reference>
<keyword evidence="2" id="KW-0285">Flavoprotein</keyword>
<dbReference type="GO" id="GO:0000166">
    <property type="term" value="F:nucleotide binding"/>
    <property type="evidence" value="ECO:0007669"/>
    <property type="project" value="UniProtKB-KW"/>
</dbReference>
<dbReference type="STRING" id="23.BEL05_11285"/>
<sequence>MSDNSKRPMKVLIVGGGTAGWLAANHLGKKFSASEGLSVEVTLIESPNIPNIGVGEGTVPMMRDTLRYLGIDEGDFIRQTDATFKQSIKFINWTDNPQPDNPTYYHHLFDYPKWDNSALMWLNESAESTSYANSVSPQGYFADLGLGPKTMTQPQYQGETSYAYHLDANKFSVLLRDNAVKRFGVSHILDDVTDVLVDDAKQIQSVTTVNHGVLEADLYVDCTGFSARLIEQACEVPFVDKGDVLFVDTALAVQVPYEQSDTPIPCFTLSTAQEAGWIWDIGLTERRGVGYVYSSRHSTQAEAEQVLRKYLGTAGDKLALRKIEMRIGYRERAWHQNCVAIGLSAGFVEPLEATGLLVFDVTSRMLAECFPAHRDAMPLVAEQFNRRITHTWDKVIDFIKLHYVASKRSDSQFWLDNRQTNTIPESLQQKLALWRYQLPSRYEFASTMEIFNLENYLYVLYGMDFDTDIAPWTVTDAQQSKYQAQQAQLQQYVQAARKQLLPHRELIARIKQYGISKV</sequence>
<evidence type="ECO:0000313" key="3">
    <source>
        <dbReference type="EMBL" id="OEG72845.1"/>
    </source>
</evidence>
<dbReference type="AlphaFoldDB" id="A0A1E5IQQ3"/>
<feature type="binding site" evidence="2">
    <location>
        <position position="192"/>
    </location>
    <ligand>
        <name>FAD</name>
        <dbReference type="ChEBI" id="CHEBI:57692"/>
    </ligand>
</feature>
<dbReference type="RefSeq" id="WP_028762801.1">
    <property type="nucleotide sequence ID" value="NZ_MCBT01000046.1"/>
</dbReference>
<dbReference type="EMBL" id="MCBT01000046">
    <property type="protein sequence ID" value="OEG72845.1"/>
    <property type="molecule type" value="Genomic_DNA"/>
</dbReference>
<dbReference type="OrthoDB" id="7178350at2"/>
<organism evidence="3 4">
    <name type="scientific">Shewanella colwelliana</name>
    <name type="common">Alteromonas colwelliana</name>
    <dbReference type="NCBI Taxonomy" id="23"/>
    <lineage>
        <taxon>Bacteria</taxon>
        <taxon>Pseudomonadati</taxon>
        <taxon>Pseudomonadota</taxon>
        <taxon>Gammaproteobacteria</taxon>
        <taxon>Alteromonadales</taxon>
        <taxon>Shewanellaceae</taxon>
        <taxon>Shewanella</taxon>
    </lineage>
</organism>
<name>A0A1E5IQQ3_SHECO</name>
<keyword evidence="2" id="KW-0274">FAD</keyword>
<gene>
    <name evidence="3" type="ORF">BEL05_11285</name>
</gene>
<comment type="caution">
    <text evidence="3">The sequence shown here is derived from an EMBL/GenBank/DDBJ whole genome shotgun (WGS) entry which is preliminary data.</text>
</comment>
<feature type="active site" evidence="1">
    <location>
        <position position="85"/>
    </location>
</feature>
<dbReference type="InterPro" id="IPR036188">
    <property type="entry name" value="FAD/NAD-bd_sf"/>
</dbReference>
<keyword evidence="2" id="KW-0547">Nucleotide-binding</keyword>
<dbReference type="GO" id="GO:0004497">
    <property type="term" value="F:monooxygenase activity"/>
    <property type="evidence" value="ECO:0007669"/>
    <property type="project" value="InterPro"/>
</dbReference>
<dbReference type="Pfam" id="PF04820">
    <property type="entry name" value="Trp_halogenase"/>
    <property type="match status" value="1"/>
</dbReference>
<dbReference type="InterPro" id="IPR033856">
    <property type="entry name" value="Trp_halogen"/>
</dbReference>
<dbReference type="InterPro" id="IPR006905">
    <property type="entry name" value="Flavin_halogenase"/>
</dbReference>
<evidence type="ECO:0000313" key="4">
    <source>
        <dbReference type="Proteomes" id="UP000095230"/>
    </source>
</evidence>
<feature type="binding site" evidence="2">
    <location>
        <position position="352"/>
    </location>
    <ligand>
        <name>L-tryptophan</name>
        <dbReference type="ChEBI" id="CHEBI:57912"/>
    </ligand>
</feature>
<protein>
    <submittedName>
        <fullName evidence="3">Tryptophan halogenase</fullName>
    </submittedName>
</protein>
<dbReference type="SUPFAM" id="SSF51905">
    <property type="entry name" value="FAD/NAD(P)-binding domain"/>
    <property type="match status" value="1"/>
</dbReference>
<dbReference type="Proteomes" id="UP000095230">
    <property type="component" value="Unassembled WGS sequence"/>
</dbReference>
<feature type="binding site" evidence="2">
    <location>
        <begin position="16"/>
        <end position="19"/>
    </location>
    <ligand>
        <name>FAD</name>
        <dbReference type="ChEBI" id="CHEBI:57692"/>
    </ligand>
</feature>
<feature type="binding site" evidence="2">
    <location>
        <position position="85"/>
    </location>
    <ligand>
        <name>7-chloro-L-tryptophan</name>
        <dbReference type="ChEBI" id="CHEBI:58713"/>
    </ligand>
</feature>
<dbReference type="PANTHER" id="PTHR43747:SF4">
    <property type="entry name" value="FLAVIN-DEPENDENT TRYPTOPHAN HALOGENASE"/>
    <property type="match status" value="1"/>
</dbReference>
<dbReference type="Gene3D" id="3.50.50.60">
    <property type="entry name" value="FAD/NAD(P)-binding domain"/>
    <property type="match status" value="1"/>
</dbReference>
<dbReference type="PANTHER" id="PTHR43747">
    <property type="entry name" value="FAD-BINDING PROTEIN"/>
    <property type="match status" value="1"/>
</dbReference>